<feature type="domain" description="TauD/TfdA-like" evidence="7">
    <location>
        <begin position="88"/>
        <end position="353"/>
    </location>
</feature>
<keyword evidence="3" id="KW-0479">Metal-binding</keyword>
<dbReference type="Pfam" id="PF02668">
    <property type="entry name" value="TauD"/>
    <property type="match status" value="1"/>
</dbReference>
<evidence type="ECO:0000256" key="5">
    <source>
        <dbReference type="ARBA" id="ARBA00023002"/>
    </source>
</evidence>
<dbReference type="InterPro" id="IPR051323">
    <property type="entry name" value="AtsK-like"/>
</dbReference>
<comment type="similarity">
    <text evidence="2">Belongs to the TfdA dioxygenase family.</text>
</comment>
<evidence type="ECO:0000259" key="7">
    <source>
        <dbReference type="Pfam" id="PF02668"/>
    </source>
</evidence>
<organism evidence="8 9">
    <name type="scientific">Coniosporium apollinis</name>
    <dbReference type="NCBI Taxonomy" id="61459"/>
    <lineage>
        <taxon>Eukaryota</taxon>
        <taxon>Fungi</taxon>
        <taxon>Dikarya</taxon>
        <taxon>Ascomycota</taxon>
        <taxon>Pezizomycotina</taxon>
        <taxon>Dothideomycetes</taxon>
        <taxon>Dothideomycetes incertae sedis</taxon>
        <taxon>Coniosporium</taxon>
    </lineage>
</organism>
<evidence type="ECO:0000313" key="9">
    <source>
        <dbReference type="Proteomes" id="UP001172684"/>
    </source>
</evidence>
<gene>
    <name evidence="8" type="ORF">H2201_000406</name>
</gene>
<evidence type="ECO:0000256" key="4">
    <source>
        <dbReference type="ARBA" id="ARBA00022964"/>
    </source>
</evidence>
<dbReference type="Proteomes" id="UP001172684">
    <property type="component" value="Unassembled WGS sequence"/>
</dbReference>
<comment type="cofactor">
    <cofactor evidence="1">
        <name>Fe(2+)</name>
        <dbReference type="ChEBI" id="CHEBI:29033"/>
    </cofactor>
</comment>
<comment type="caution">
    <text evidence="8">The sequence shown here is derived from an EMBL/GenBank/DDBJ whole genome shotgun (WGS) entry which is preliminary data.</text>
</comment>
<name>A0ABQ9P4L9_9PEZI</name>
<reference evidence="8" key="1">
    <citation type="submission" date="2022-10" db="EMBL/GenBank/DDBJ databases">
        <title>Culturing micro-colonial fungi from biological soil crusts in the Mojave desert and describing Neophaeococcomyces mojavensis, and introducing the new genera and species Taxawa tesnikishii.</title>
        <authorList>
            <person name="Kurbessoian T."/>
            <person name="Stajich J.E."/>
        </authorList>
    </citation>
    <scope>NUCLEOTIDE SEQUENCE</scope>
    <source>
        <strain evidence="8">TK_1</strain>
    </source>
</reference>
<dbReference type="Gene3D" id="3.60.130.10">
    <property type="entry name" value="Clavaminate synthase-like"/>
    <property type="match status" value="1"/>
</dbReference>
<keyword evidence="5" id="KW-0560">Oxidoreductase</keyword>
<proteinExistence type="inferred from homology"/>
<evidence type="ECO:0000256" key="1">
    <source>
        <dbReference type="ARBA" id="ARBA00001954"/>
    </source>
</evidence>
<dbReference type="InterPro" id="IPR042098">
    <property type="entry name" value="TauD-like_sf"/>
</dbReference>
<sequence length="394" mass="44345">MAPSLEEPQYPVVHQGSAALQPKQVFTLKYEPGRTVVENHEHYEHEELLPRFPNVHWNALTEVPYHDKGLEGDPQYRNLLSSATDIFDHTPKIGTEICGVHLAQLTDAQKNDLARLIATRGVVFFRNQNDFDINAQRELGAYFGKLHRHATTSVPRRPGLEDVHVVYAGEQFKDMRAIFTPTFLWHSDVTYEIQPLAYTSLKVLTGPPRGGGGDTHWSSQYAAYDALSPSMQRYLESLTAQHSAQMQADGSRALGRAVRRDPIITEHPLVRTHPVTGWKSLFFNPGFVTKIIGVPKTESEHVISYLNEVIATTQEMHVRFQWGKNDVAFWDNRICNHSASYGFAPHRRHAVRVACHGEKPVFDPAGKSQEEELSARYGLSPVSKDGSGIANYND</sequence>
<keyword evidence="9" id="KW-1185">Reference proteome</keyword>
<protein>
    <recommendedName>
        <fullName evidence="7">TauD/TfdA-like domain-containing protein</fullName>
    </recommendedName>
</protein>
<evidence type="ECO:0000256" key="3">
    <source>
        <dbReference type="ARBA" id="ARBA00022723"/>
    </source>
</evidence>
<dbReference type="SUPFAM" id="SSF51197">
    <property type="entry name" value="Clavaminate synthase-like"/>
    <property type="match status" value="1"/>
</dbReference>
<accession>A0ABQ9P4L9</accession>
<evidence type="ECO:0000256" key="6">
    <source>
        <dbReference type="ARBA" id="ARBA00023004"/>
    </source>
</evidence>
<keyword evidence="4" id="KW-0223">Dioxygenase</keyword>
<evidence type="ECO:0000256" key="2">
    <source>
        <dbReference type="ARBA" id="ARBA00005896"/>
    </source>
</evidence>
<dbReference type="PANTHER" id="PTHR30468">
    <property type="entry name" value="ALPHA-KETOGLUTARATE-DEPENDENT SULFONATE DIOXYGENASE"/>
    <property type="match status" value="1"/>
</dbReference>
<evidence type="ECO:0000313" key="8">
    <source>
        <dbReference type="EMBL" id="KAJ9669539.1"/>
    </source>
</evidence>
<dbReference type="InterPro" id="IPR003819">
    <property type="entry name" value="TauD/TfdA-like"/>
</dbReference>
<keyword evidence="6" id="KW-0408">Iron</keyword>
<dbReference type="PANTHER" id="PTHR30468:SF31">
    <property type="entry name" value="ALPHA-KETOGLUTARATE-DEPENDENT SULFONATE DIOXYGENASE-RELATED"/>
    <property type="match status" value="1"/>
</dbReference>
<dbReference type="EMBL" id="JAPDRL010000002">
    <property type="protein sequence ID" value="KAJ9669539.1"/>
    <property type="molecule type" value="Genomic_DNA"/>
</dbReference>